<dbReference type="OrthoDB" id="8062037at2759"/>
<dbReference type="Proteomes" id="UP000325780">
    <property type="component" value="Unassembled WGS sequence"/>
</dbReference>
<evidence type="ECO:0000313" key="1">
    <source>
        <dbReference type="EMBL" id="KAE8154912.1"/>
    </source>
</evidence>
<organism evidence="1 2">
    <name type="scientific">Aspergillus avenaceus</name>
    <dbReference type="NCBI Taxonomy" id="36643"/>
    <lineage>
        <taxon>Eukaryota</taxon>
        <taxon>Fungi</taxon>
        <taxon>Dikarya</taxon>
        <taxon>Ascomycota</taxon>
        <taxon>Pezizomycotina</taxon>
        <taxon>Eurotiomycetes</taxon>
        <taxon>Eurotiomycetidae</taxon>
        <taxon>Eurotiales</taxon>
        <taxon>Aspergillaceae</taxon>
        <taxon>Aspergillus</taxon>
        <taxon>Aspergillus subgen. Circumdati</taxon>
    </lineage>
</organism>
<evidence type="ECO:0000313" key="2">
    <source>
        <dbReference type="Proteomes" id="UP000325780"/>
    </source>
</evidence>
<gene>
    <name evidence="1" type="ORF">BDV25DRAFT_135555</name>
</gene>
<proteinExistence type="predicted"/>
<keyword evidence="2" id="KW-1185">Reference proteome</keyword>
<name>A0A5N6U8I0_ASPAV</name>
<sequence length="98" mass="11455">MDRILLRSYYITRLDLTSLFEPTFDTPTTGEEERRLHLFERVAPTKPFIVWWRSVQSETDPLKNYDRIFDWYVHPRDLSGAGGEAEPDPYAALSTCVS</sequence>
<accession>A0A5N6U8I0</accession>
<protein>
    <submittedName>
        <fullName evidence="1">Uncharacterized protein</fullName>
    </submittedName>
</protein>
<dbReference type="AlphaFoldDB" id="A0A5N6U8I0"/>
<dbReference type="EMBL" id="ML742026">
    <property type="protein sequence ID" value="KAE8154912.1"/>
    <property type="molecule type" value="Genomic_DNA"/>
</dbReference>
<reference evidence="1 2" key="1">
    <citation type="submission" date="2019-04" db="EMBL/GenBank/DDBJ databases">
        <title>Friends and foes A comparative genomics study of 23 Aspergillus species from section Flavi.</title>
        <authorList>
            <consortium name="DOE Joint Genome Institute"/>
            <person name="Kjaerbolling I."/>
            <person name="Vesth T."/>
            <person name="Frisvad J.C."/>
            <person name="Nybo J.L."/>
            <person name="Theobald S."/>
            <person name="Kildgaard S."/>
            <person name="Isbrandt T."/>
            <person name="Kuo A."/>
            <person name="Sato A."/>
            <person name="Lyhne E.K."/>
            <person name="Kogle M.E."/>
            <person name="Wiebenga A."/>
            <person name="Kun R.S."/>
            <person name="Lubbers R.J."/>
            <person name="Makela M.R."/>
            <person name="Barry K."/>
            <person name="Chovatia M."/>
            <person name="Clum A."/>
            <person name="Daum C."/>
            <person name="Haridas S."/>
            <person name="He G."/>
            <person name="LaButti K."/>
            <person name="Lipzen A."/>
            <person name="Mondo S."/>
            <person name="Riley R."/>
            <person name="Salamov A."/>
            <person name="Simmons B.A."/>
            <person name="Magnuson J.K."/>
            <person name="Henrissat B."/>
            <person name="Mortensen U.H."/>
            <person name="Larsen T.O."/>
            <person name="Devries R.P."/>
            <person name="Grigoriev I.V."/>
            <person name="Machida M."/>
            <person name="Baker S.E."/>
            <person name="Andersen M.R."/>
        </authorList>
    </citation>
    <scope>NUCLEOTIDE SEQUENCE [LARGE SCALE GENOMIC DNA]</scope>
    <source>
        <strain evidence="1 2">IBT 18842</strain>
    </source>
</reference>